<evidence type="ECO:0000256" key="1">
    <source>
        <dbReference type="SAM" id="SignalP"/>
    </source>
</evidence>
<keyword evidence="1" id="KW-0732">Signal</keyword>
<evidence type="ECO:0000313" key="2">
    <source>
        <dbReference type="EMBL" id="SDA02365.1"/>
    </source>
</evidence>
<feature type="signal peptide" evidence="1">
    <location>
        <begin position="1"/>
        <end position="23"/>
    </location>
</feature>
<evidence type="ECO:0000313" key="3">
    <source>
        <dbReference type="Proteomes" id="UP000249723"/>
    </source>
</evidence>
<dbReference type="EMBL" id="FMWP01000125">
    <property type="protein sequence ID" value="SDA02365.1"/>
    <property type="molecule type" value="Genomic_DNA"/>
</dbReference>
<dbReference type="Proteomes" id="UP000249723">
    <property type="component" value="Unassembled WGS sequence"/>
</dbReference>
<feature type="chain" id="PRO_5030060129" evidence="1">
    <location>
        <begin position="24"/>
        <end position="114"/>
    </location>
</feature>
<protein>
    <submittedName>
        <fullName evidence="2">BZ3500_MvSof-1268-A1-R1_Chr7-3g09660 protein</fullName>
    </submittedName>
</protein>
<dbReference type="AlphaFoldDB" id="A0A2X0L0Z6"/>
<accession>A0A2X0L0Z6</accession>
<keyword evidence="3" id="KW-1185">Reference proteome</keyword>
<sequence>MVGFHLLGLVVVALTIQTPSALATSFDTVCRSAADTQTLLTTMNCATLAKNLGAKALQADSTYSNACACGNEKWWSVYNDCLKDVKDSKWQTDIEQDRTRRCEQCGTQYGGEPF</sequence>
<reference evidence="3" key="1">
    <citation type="submission" date="2016-10" db="EMBL/GenBank/DDBJ databases">
        <authorList>
            <person name="Jeantristanb JTB J.-T."/>
            <person name="Ricardo R."/>
        </authorList>
    </citation>
    <scope>NUCLEOTIDE SEQUENCE [LARGE SCALE GENOMIC DNA]</scope>
</reference>
<gene>
    <name evidence="2" type="ORF">BZ3500_MVSOF-1268-A1-R1_CHR7-3G09660</name>
</gene>
<name>A0A2X0L0Z6_9BASI</name>
<organism evidence="2 3">
    <name type="scientific">Microbotryum saponariae</name>
    <dbReference type="NCBI Taxonomy" id="289078"/>
    <lineage>
        <taxon>Eukaryota</taxon>
        <taxon>Fungi</taxon>
        <taxon>Dikarya</taxon>
        <taxon>Basidiomycota</taxon>
        <taxon>Pucciniomycotina</taxon>
        <taxon>Microbotryomycetes</taxon>
        <taxon>Microbotryales</taxon>
        <taxon>Microbotryaceae</taxon>
        <taxon>Microbotryum</taxon>
    </lineage>
</organism>
<proteinExistence type="predicted"/>